<sequence>MSEVNSNSKDNAWGPPVFSAAGRFQTNTSDVTDNYNKQIAEQNSFQQERDDQGHRTQAVKLSSRCNRT</sequence>
<evidence type="ECO:0000313" key="3">
    <source>
        <dbReference type="Proteomes" id="UP000217163"/>
    </source>
</evidence>
<feature type="region of interest" description="Disordered" evidence="1">
    <location>
        <begin position="1"/>
        <end position="68"/>
    </location>
</feature>
<evidence type="ECO:0000313" key="2">
    <source>
        <dbReference type="EMBL" id="OZI83774.1"/>
    </source>
</evidence>
<protein>
    <submittedName>
        <fullName evidence="2">Uncharacterized protein</fullName>
    </submittedName>
</protein>
<dbReference type="EMBL" id="NKQU01000618">
    <property type="protein sequence ID" value="OZI83774.1"/>
    <property type="molecule type" value="Genomic_DNA"/>
</dbReference>
<name>A0A261WC67_9PSED</name>
<comment type="caution">
    <text evidence="2">The sequence shown here is derived from an EMBL/GenBank/DDBJ whole genome shotgun (WGS) entry which is preliminary data.</text>
</comment>
<proteinExistence type="predicted"/>
<accession>A0A261WC67</accession>
<reference evidence="3" key="1">
    <citation type="journal article" date="2016" name="Sci. Rep.">
        <title>Genome analysis of the kiwifruit canker pathogen Pseudomonas syringae pv. actinidiae biovar 5.</title>
        <authorList>
            <person name="Fujikawa T."/>
            <person name="Sawada H."/>
        </authorList>
    </citation>
    <scope>NUCLEOTIDE SEQUENCE [LARGE SCALE GENOMIC DNA]</scope>
    <source>
        <strain evidence="3">MAFF 212061</strain>
    </source>
</reference>
<feature type="compositionally biased region" description="Polar residues" evidence="1">
    <location>
        <begin position="59"/>
        <end position="68"/>
    </location>
</feature>
<dbReference type="AlphaFoldDB" id="A0A261WC67"/>
<gene>
    <name evidence="2" type="ORF">CFN58_29055</name>
</gene>
<organism evidence="2 3">
    <name type="scientific">Pseudomonas avellanae</name>
    <dbReference type="NCBI Taxonomy" id="46257"/>
    <lineage>
        <taxon>Bacteria</taxon>
        <taxon>Pseudomonadati</taxon>
        <taxon>Pseudomonadota</taxon>
        <taxon>Gammaproteobacteria</taxon>
        <taxon>Pseudomonadales</taxon>
        <taxon>Pseudomonadaceae</taxon>
        <taxon>Pseudomonas</taxon>
    </lineage>
</organism>
<feature type="compositionally biased region" description="Polar residues" evidence="1">
    <location>
        <begin position="24"/>
        <end position="46"/>
    </location>
</feature>
<dbReference type="Proteomes" id="UP000217163">
    <property type="component" value="Unassembled WGS sequence"/>
</dbReference>
<evidence type="ECO:0000256" key="1">
    <source>
        <dbReference type="SAM" id="MobiDB-lite"/>
    </source>
</evidence>
<feature type="compositionally biased region" description="Polar residues" evidence="1">
    <location>
        <begin position="1"/>
        <end position="10"/>
    </location>
</feature>